<dbReference type="SUPFAM" id="SSF111369">
    <property type="entry name" value="HlyD-like secretion proteins"/>
    <property type="match status" value="1"/>
</dbReference>
<dbReference type="InterPro" id="IPR058625">
    <property type="entry name" value="MdtA-like_BSH"/>
</dbReference>
<protein>
    <submittedName>
        <fullName evidence="5">Efflux RND transporter periplasmic adaptor subunit</fullName>
    </submittedName>
</protein>
<evidence type="ECO:0000313" key="7">
    <source>
        <dbReference type="Proteomes" id="UP000291995"/>
    </source>
</evidence>
<dbReference type="PANTHER" id="PTHR30469">
    <property type="entry name" value="MULTIDRUG RESISTANCE PROTEIN MDTA"/>
    <property type="match status" value="1"/>
</dbReference>
<evidence type="ECO:0000256" key="1">
    <source>
        <dbReference type="ARBA" id="ARBA00009477"/>
    </source>
</evidence>
<dbReference type="InterPro" id="IPR006143">
    <property type="entry name" value="RND_pump_MFP"/>
</dbReference>
<comment type="similarity">
    <text evidence="1">Belongs to the membrane fusion protein (MFP) (TC 8.A.1) family.</text>
</comment>
<evidence type="ECO:0000313" key="6">
    <source>
        <dbReference type="Proteomes" id="UP000230633"/>
    </source>
</evidence>
<dbReference type="RefSeq" id="WP_025443971.1">
    <property type="nucleotide sequence ID" value="NZ_AP024371.1"/>
</dbReference>
<dbReference type="EMBL" id="CP036557">
    <property type="protein sequence ID" value="QBK62217.1"/>
    <property type="molecule type" value="Genomic_DNA"/>
</dbReference>
<feature type="domain" description="Multidrug resistance protein MdtA-like barrel-sandwich hybrid" evidence="2">
    <location>
        <begin position="77"/>
        <end position="141"/>
    </location>
</feature>
<evidence type="ECO:0000259" key="2">
    <source>
        <dbReference type="Pfam" id="PF25917"/>
    </source>
</evidence>
<dbReference type="Gene3D" id="2.40.420.20">
    <property type="match status" value="1"/>
</dbReference>
<dbReference type="GO" id="GO:1990281">
    <property type="term" value="C:efflux pump complex"/>
    <property type="evidence" value="ECO:0007669"/>
    <property type="project" value="TreeGrafter"/>
</dbReference>
<dbReference type="Proteomes" id="UP000230633">
    <property type="component" value="Chromosome"/>
</dbReference>
<reference evidence="5" key="2">
    <citation type="submission" date="2022-12" db="EMBL/GenBank/DDBJ databases">
        <title>Whole genome sequencing of Borrelia miyamotoi strains isolated at the Russian territory.</title>
        <authorList>
            <person name="Kuleshov K.V."/>
            <person name="Platonov A.E."/>
            <person name="Goptar I.A."/>
            <person name="Shipulin G.A."/>
            <person name="Markelov M.L."/>
            <person name="Koetsveld J."/>
            <person name="Kolyasnikova N.M."/>
            <person name="Sarksyan D.S."/>
            <person name="Toporkova M.G."/>
            <person name="Hovius J.W."/>
        </authorList>
    </citation>
    <scope>NUCLEOTIDE SEQUENCE</scope>
    <source>
        <strain evidence="4">Yekat-1</strain>
        <strain evidence="5">Yekat-76</strain>
    </source>
</reference>
<reference evidence="7" key="1">
    <citation type="submission" date="2019-03" db="EMBL/GenBank/DDBJ databases">
        <title>Whole genome sequencing of Borrelia miyamotoi strains isolated at the Russian territory.</title>
        <authorList>
            <person name="Kuleshov K.V."/>
            <person name="Platonov A.E."/>
            <person name="Goptar I.A."/>
            <person name="Shipulin G.A."/>
            <person name="Markelov M.L."/>
            <person name="Koetsveld J."/>
            <person name="Kolyasnikova N.M."/>
            <person name="Sarksyan D.S."/>
            <person name="Toporkova M.G."/>
            <person name="Hovius J.W."/>
        </authorList>
    </citation>
    <scope>NUCLEOTIDE SEQUENCE [LARGE SCALE GENOMIC DNA]</scope>
    <source>
        <strain evidence="6">Yekat-1</strain>
        <strain evidence="7">Yekat-76</strain>
    </source>
</reference>
<gene>
    <name evidence="4" type="ORF">CNO13_03560</name>
    <name evidence="5" type="ORF">EZU67_03550</name>
</gene>
<evidence type="ECO:0000313" key="4">
    <source>
        <dbReference type="EMBL" id="ATQ16225.1"/>
    </source>
</evidence>
<name>A0AAP8YUL6_9SPIR</name>
<proteinExistence type="inferred from homology"/>
<dbReference type="PANTHER" id="PTHR30469:SF15">
    <property type="entry name" value="HLYD FAMILY OF SECRETION PROTEINS"/>
    <property type="match status" value="1"/>
</dbReference>
<dbReference type="GO" id="GO:0015562">
    <property type="term" value="F:efflux transmembrane transporter activity"/>
    <property type="evidence" value="ECO:0007669"/>
    <property type="project" value="TreeGrafter"/>
</dbReference>
<keyword evidence="6" id="KW-1185">Reference proteome</keyword>
<dbReference type="Gene3D" id="2.40.50.100">
    <property type="match status" value="1"/>
</dbReference>
<dbReference type="AlphaFoldDB" id="A0AAP8YUL6"/>
<dbReference type="EMBL" id="CP024333">
    <property type="protein sequence ID" value="ATQ16225.1"/>
    <property type="molecule type" value="Genomic_DNA"/>
</dbReference>
<feature type="domain" description="CusB-like beta-barrel" evidence="3">
    <location>
        <begin position="160"/>
        <end position="232"/>
    </location>
</feature>
<evidence type="ECO:0000259" key="3">
    <source>
        <dbReference type="Pfam" id="PF25954"/>
    </source>
</evidence>
<evidence type="ECO:0000313" key="5">
    <source>
        <dbReference type="EMBL" id="QBK62217.1"/>
    </source>
</evidence>
<dbReference type="Gene3D" id="2.40.30.170">
    <property type="match status" value="1"/>
</dbReference>
<dbReference type="GeneID" id="75117854"/>
<dbReference type="InterPro" id="IPR058792">
    <property type="entry name" value="Beta-barrel_RND_2"/>
</dbReference>
<sequence>MNFIFNIGVHCKHYLLFLFLLFIFSCSRKINGELQGNINTNDHVSESFRFPVIVVKARKGTLSNYITLNGDIDVKVKAEVFPDVTGKIVSLHVKLGAYVKQGQVIAVLDPSKPGSLYLKSSVRAPISGYVLSVNFKVEDIVGPQTSIALIGKIDAIQIKTYVTEKYILDVKAGSDAVIELESYPNEKFKAKISQVSPVLDFKSRTAAVYLEPIGDNKSKMLVGMFAKIKLITKHLENVVKIPKRAFIEREGKLCVFKLNIAKKMVERVFPIIDFEVDNIVSIQAGINENDLIVIEGLSSLSDGAYVDIVDIQDGLAAEDNV</sequence>
<organism evidence="5 7">
    <name type="scientific">Borrelia miyamotoi</name>
    <dbReference type="NCBI Taxonomy" id="47466"/>
    <lineage>
        <taxon>Bacteria</taxon>
        <taxon>Pseudomonadati</taxon>
        <taxon>Spirochaetota</taxon>
        <taxon>Spirochaetia</taxon>
        <taxon>Spirochaetales</taxon>
        <taxon>Borreliaceae</taxon>
        <taxon>Borrelia</taxon>
    </lineage>
</organism>
<dbReference type="NCBIfam" id="TIGR01730">
    <property type="entry name" value="RND_mfp"/>
    <property type="match status" value="1"/>
</dbReference>
<accession>A0AAP8YUL6</accession>
<dbReference type="Pfam" id="PF25954">
    <property type="entry name" value="Beta-barrel_RND_2"/>
    <property type="match status" value="1"/>
</dbReference>
<dbReference type="Pfam" id="PF25917">
    <property type="entry name" value="BSH_RND"/>
    <property type="match status" value="1"/>
</dbReference>
<dbReference type="Proteomes" id="UP000291995">
    <property type="component" value="Chromosome"/>
</dbReference>